<evidence type="ECO:0000256" key="4">
    <source>
        <dbReference type="ARBA" id="ARBA00023136"/>
    </source>
</evidence>
<dbReference type="Pfam" id="PF05128">
    <property type="entry name" value="DUF697"/>
    <property type="match status" value="1"/>
</dbReference>
<accession>A0A5B9Q2V6</accession>
<dbReference type="InterPro" id="IPR021147">
    <property type="entry name" value="DUF697"/>
</dbReference>
<protein>
    <submittedName>
        <fullName evidence="6">GTPase Era</fullName>
    </submittedName>
</protein>
<dbReference type="RefSeq" id="WP_148072137.1">
    <property type="nucleotide sequence ID" value="NZ_CP042913.1"/>
</dbReference>
<feature type="domain" description="G" evidence="5">
    <location>
        <begin position="64"/>
        <end position="181"/>
    </location>
</feature>
<dbReference type="CDD" id="cd00880">
    <property type="entry name" value="Era_like"/>
    <property type="match status" value="1"/>
</dbReference>
<evidence type="ECO:0000256" key="3">
    <source>
        <dbReference type="ARBA" id="ARBA00022989"/>
    </source>
</evidence>
<comment type="subcellular location">
    <subcellularLocation>
        <location evidence="1">Membrane</location>
        <topology evidence="1">Multi-pass membrane protein</topology>
    </subcellularLocation>
</comment>
<dbReference type="OrthoDB" id="238366at2"/>
<dbReference type="GO" id="GO:0005525">
    <property type="term" value="F:GTP binding"/>
    <property type="evidence" value="ECO:0007669"/>
    <property type="project" value="InterPro"/>
</dbReference>
<dbReference type="NCBIfam" id="TIGR00231">
    <property type="entry name" value="small_GTP"/>
    <property type="match status" value="1"/>
</dbReference>
<dbReference type="Gene3D" id="3.40.50.300">
    <property type="entry name" value="P-loop containing nucleotide triphosphate hydrolases"/>
    <property type="match status" value="1"/>
</dbReference>
<evidence type="ECO:0000313" key="7">
    <source>
        <dbReference type="Proteomes" id="UP000323917"/>
    </source>
</evidence>
<dbReference type="Pfam" id="PF01926">
    <property type="entry name" value="MMR_HSR1"/>
    <property type="match status" value="1"/>
</dbReference>
<keyword evidence="2" id="KW-0812">Transmembrane</keyword>
<evidence type="ECO:0000259" key="5">
    <source>
        <dbReference type="Pfam" id="PF01926"/>
    </source>
</evidence>
<dbReference type="InterPro" id="IPR027417">
    <property type="entry name" value="P-loop_NTPase"/>
</dbReference>
<dbReference type="GO" id="GO:0030488">
    <property type="term" value="P:tRNA methylation"/>
    <property type="evidence" value="ECO:0007669"/>
    <property type="project" value="TreeGrafter"/>
</dbReference>
<keyword evidence="3" id="KW-1133">Transmembrane helix</keyword>
<dbReference type="GO" id="GO:0002098">
    <property type="term" value="P:tRNA wobble uridine modification"/>
    <property type="evidence" value="ECO:0007669"/>
    <property type="project" value="TreeGrafter"/>
</dbReference>
<dbReference type="SUPFAM" id="SSF52540">
    <property type="entry name" value="P-loop containing nucleoside triphosphate hydrolases"/>
    <property type="match status" value="1"/>
</dbReference>
<dbReference type="AlphaFoldDB" id="A0A5B9Q2V6"/>
<keyword evidence="7" id="KW-1185">Reference proteome</keyword>
<evidence type="ECO:0000256" key="2">
    <source>
        <dbReference type="ARBA" id="ARBA00022692"/>
    </source>
</evidence>
<dbReference type="PANTHER" id="PTHR42714">
    <property type="entry name" value="TRNA MODIFICATION GTPASE GTPBP3"/>
    <property type="match status" value="1"/>
</dbReference>
<dbReference type="GO" id="GO:0005737">
    <property type="term" value="C:cytoplasm"/>
    <property type="evidence" value="ECO:0007669"/>
    <property type="project" value="TreeGrafter"/>
</dbReference>
<dbReference type="InterPro" id="IPR005225">
    <property type="entry name" value="Small_GTP-bd"/>
</dbReference>
<dbReference type="PANTHER" id="PTHR42714:SF6">
    <property type="entry name" value="TRANSLATION INITIATION FACTOR IF-2"/>
    <property type="match status" value="1"/>
</dbReference>
<name>A0A5B9Q2V6_9BACT</name>
<dbReference type="EMBL" id="CP042913">
    <property type="protein sequence ID" value="QEG33358.1"/>
    <property type="molecule type" value="Genomic_DNA"/>
</dbReference>
<evidence type="ECO:0000256" key="1">
    <source>
        <dbReference type="ARBA" id="ARBA00004141"/>
    </source>
</evidence>
<dbReference type="InterPro" id="IPR006073">
    <property type="entry name" value="GTP-bd"/>
</dbReference>
<dbReference type="GO" id="GO:0016020">
    <property type="term" value="C:membrane"/>
    <property type="evidence" value="ECO:0007669"/>
    <property type="project" value="UniProtKB-SubCell"/>
</dbReference>
<proteinExistence type="predicted"/>
<gene>
    <name evidence="6" type="primary">era</name>
    <name evidence="6" type="ORF">Pr1d_06190</name>
</gene>
<sequence>MTDSPVSTKPLVTTDVDYQAAVSSVRRAIENYQGCTEAERRVLARDFDELQQMADKLEAGRVDIVVFGEISTGKSALINALVGGNVTQVNVQGGWTKDIWHVPWEGIGYCVPGLANSQVVLVDTPGLNEVEGHERSAIARSSASRADLVLFVTDSDLNETEYSALLELAASHKPIILVLNKADLYSRKDLQELLELFRGRRLINIVDPENVVVTQANPREMEYVIEAADGSTRTEWRKPEPKVSELKERILKVLNAEGKALIALNAAMFAADKGDRMGALRIKLREAEASKVIWSFAVTKSLAVALNPVPAVDILGGTAVDATMVVTLGKIYGMNITTSNARALVTSILKAAGWVMLSEAVVSYASSVFKALTVGYGTIATALPQGAAAGYGSYIVGQAARYYFQHGASWGDESPKQVITQILANTDKESVLERLKTEIGKKISLNRYAGDE</sequence>
<keyword evidence="4" id="KW-0472">Membrane</keyword>
<evidence type="ECO:0000313" key="6">
    <source>
        <dbReference type="EMBL" id="QEG33358.1"/>
    </source>
</evidence>
<dbReference type="Proteomes" id="UP000323917">
    <property type="component" value="Chromosome"/>
</dbReference>
<dbReference type="KEGG" id="bgok:Pr1d_06190"/>
<organism evidence="6 7">
    <name type="scientific">Bythopirellula goksoeyrii</name>
    <dbReference type="NCBI Taxonomy" id="1400387"/>
    <lineage>
        <taxon>Bacteria</taxon>
        <taxon>Pseudomonadati</taxon>
        <taxon>Planctomycetota</taxon>
        <taxon>Planctomycetia</taxon>
        <taxon>Pirellulales</taxon>
        <taxon>Lacipirellulaceae</taxon>
        <taxon>Bythopirellula</taxon>
    </lineage>
</organism>
<reference evidence="6 7" key="1">
    <citation type="submission" date="2019-08" db="EMBL/GenBank/DDBJ databases">
        <title>Deep-cultivation of Planctomycetes and their phenomic and genomic characterization uncovers novel biology.</title>
        <authorList>
            <person name="Wiegand S."/>
            <person name="Jogler M."/>
            <person name="Boedeker C."/>
            <person name="Pinto D."/>
            <person name="Vollmers J."/>
            <person name="Rivas-Marin E."/>
            <person name="Kohn T."/>
            <person name="Peeters S.H."/>
            <person name="Heuer A."/>
            <person name="Rast P."/>
            <person name="Oberbeckmann S."/>
            <person name="Bunk B."/>
            <person name="Jeske O."/>
            <person name="Meyerdierks A."/>
            <person name="Storesund J.E."/>
            <person name="Kallscheuer N."/>
            <person name="Luecker S."/>
            <person name="Lage O.M."/>
            <person name="Pohl T."/>
            <person name="Merkel B.J."/>
            <person name="Hornburger P."/>
            <person name="Mueller R.-W."/>
            <person name="Bruemmer F."/>
            <person name="Labrenz M."/>
            <person name="Spormann A.M."/>
            <person name="Op den Camp H."/>
            <person name="Overmann J."/>
            <person name="Amann R."/>
            <person name="Jetten M.S.M."/>
            <person name="Mascher T."/>
            <person name="Medema M.H."/>
            <person name="Devos D.P."/>
            <person name="Kaster A.-K."/>
            <person name="Ovreas L."/>
            <person name="Rohde M."/>
            <person name="Galperin M.Y."/>
            <person name="Jogler C."/>
        </authorList>
    </citation>
    <scope>NUCLEOTIDE SEQUENCE [LARGE SCALE GENOMIC DNA]</scope>
    <source>
        <strain evidence="6 7">Pr1d</strain>
    </source>
</reference>